<reference evidence="3" key="1">
    <citation type="journal article" date="2019" name="Int. J. Syst. Evol. Microbiol.">
        <title>The Global Catalogue of Microorganisms (GCM) 10K type strain sequencing project: providing services to taxonomists for standard genome sequencing and annotation.</title>
        <authorList>
            <consortium name="The Broad Institute Genomics Platform"/>
            <consortium name="The Broad Institute Genome Sequencing Center for Infectious Disease"/>
            <person name="Wu L."/>
            <person name="Ma J."/>
        </authorList>
    </citation>
    <scope>NUCLEOTIDE SEQUENCE [LARGE SCALE GENOMIC DNA]</scope>
    <source>
        <strain evidence="3">JCM 17986</strain>
    </source>
</reference>
<evidence type="ECO:0000313" key="2">
    <source>
        <dbReference type="EMBL" id="GAA4960959.1"/>
    </source>
</evidence>
<organism evidence="2 3">
    <name type="scientific">Yinghuangia aomiensis</name>
    <dbReference type="NCBI Taxonomy" id="676205"/>
    <lineage>
        <taxon>Bacteria</taxon>
        <taxon>Bacillati</taxon>
        <taxon>Actinomycetota</taxon>
        <taxon>Actinomycetes</taxon>
        <taxon>Kitasatosporales</taxon>
        <taxon>Streptomycetaceae</taxon>
        <taxon>Yinghuangia</taxon>
    </lineage>
</organism>
<protein>
    <submittedName>
        <fullName evidence="2">Uncharacterized protein</fullName>
    </submittedName>
</protein>
<evidence type="ECO:0000256" key="1">
    <source>
        <dbReference type="SAM" id="MobiDB-lite"/>
    </source>
</evidence>
<name>A0ABP9H3S7_9ACTN</name>
<feature type="compositionally biased region" description="Polar residues" evidence="1">
    <location>
        <begin position="1"/>
        <end position="11"/>
    </location>
</feature>
<accession>A0ABP9H3S7</accession>
<sequence>MTSPRPQSASPTEDPEQATDDNVAIPRDPTDYDWAECRARPLGRAVPVPPEQAEWFTPLPGPG</sequence>
<evidence type="ECO:0000313" key="3">
    <source>
        <dbReference type="Proteomes" id="UP001500466"/>
    </source>
</evidence>
<keyword evidence="3" id="KW-1185">Reference proteome</keyword>
<proteinExistence type="predicted"/>
<dbReference type="EMBL" id="BAABHS010000007">
    <property type="protein sequence ID" value="GAA4960959.1"/>
    <property type="molecule type" value="Genomic_DNA"/>
</dbReference>
<feature type="region of interest" description="Disordered" evidence="1">
    <location>
        <begin position="1"/>
        <end position="30"/>
    </location>
</feature>
<gene>
    <name evidence="2" type="ORF">GCM10023205_25440</name>
</gene>
<comment type="caution">
    <text evidence="2">The sequence shown here is derived from an EMBL/GenBank/DDBJ whole genome shotgun (WGS) entry which is preliminary data.</text>
</comment>
<dbReference type="Proteomes" id="UP001500466">
    <property type="component" value="Unassembled WGS sequence"/>
</dbReference>